<dbReference type="Gene3D" id="2.30.42.10">
    <property type="match status" value="1"/>
</dbReference>
<reference evidence="8" key="1">
    <citation type="submission" date="2016-11" db="EMBL/GenBank/DDBJ databases">
        <title>Comparative genomic and phenotypic analysis of Granulibacter bethesdensis clinical isolates from patients with chronic granulomatous disease.</title>
        <authorList>
            <person name="Zarember K.A."/>
            <person name="Porcella S.F."/>
            <person name="Chu J."/>
            <person name="Ding L."/>
            <person name="Dahlstrom E."/>
            <person name="Barbian K."/>
            <person name="Martens C."/>
            <person name="Sykora L."/>
            <person name="Kramer S."/>
            <person name="Pettinato A.M."/>
            <person name="Hong H."/>
            <person name="Wald G."/>
            <person name="Berg L.J."/>
            <person name="Rogge L.S."/>
            <person name="Greenberg D.E."/>
            <person name="Falcone E.L."/>
            <person name="Neves J.F."/>
            <person name="Simoes M.J."/>
            <person name="Casal M."/>
            <person name="Rodriguez-Lopez F.C."/>
            <person name="Zelazny A."/>
            <person name="Gallin J.I."/>
            <person name="Holland S.M."/>
        </authorList>
    </citation>
    <scope>NUCLEOTIDE SEQUENCE [LARGE SCALE GENOMIC DNA]</scope>
    <source>
        <strain evidence="8">NIH9.1</strain>
    </source>
</reference>
<evidence type="ECO:0000256" key="1">
    <source>
        <dbReference type="ARBA" id="ARBA00010541"/>
    </source>
</evidence>
<dbReference type="SMART" id="SM00228">
    <property type="entry name" value="PDZ"/>
    <property type="match status" value="1"/>
</dbReference>
<evidence type="ECO:0000256" key="3">
    <source>
        <dbReference type="ARBA" id="ARBA00022801"/>
    </source>
</evidence>
<evidence type="ECO:0000256" key="5">
    <source>
        <dbReference type="SAM" id="MobiDB-lite"/>
    </source>
</evidence>
<dbReference type="Pfam" id="PF13365">
    <property type="entry name" value="Trypsin_2"/>
    <property type="match status" value="1"/>
</dbReference>
<dbReference type="Proteomes" id="UP000182373">
    <property type="component" value="Chromosome"/>
</dbReference>
<name>A0AAC9KDR4_9PROT</name>
<evidence type="ECO:0000256" key="2">
    <source>
        <dbReference type="ARBA" id="ARBA00022670"/>
    </source>
</evidence>
<dbReference type="InterPro" id="IPR036034">
    <property type="entry name" value="PDZ_sf"/>
</dbReference>
<dbReference type="Pfam" id="PF13180">
    <property type="entry name" value="PDZ_2"/>
    <property type="match status" value="1"/>
</dbReference>
<organism evidence="7 8">
    <name type="scientific">Granulibacter bethesdensis</name>
    <dbReference type="NCBI Taxonomy" id="364410"/>
    <lineage>
        <taxon>Bacteria</taxon>
        <taxon>Pseudomonadati</taxon>
        <taxon>Pseudomonadota</taxon>
        <taxon>Alphaproteobacteria</taxon>
        <taxon>Acetobacterales</taxon>
        <taxon>Acetobacteraceae</taxon>
        <taxon>Granulibacter</taxon>
    </lineage>
</organism>
<gene>
    <name evidence="7" type="ORF">GbCGDNIH9_1905</name>
</gene>
<dbReference type="PANTHER" id="PTHR22939:SF129">
    <property type="entry name" value="SERINE PROTEASE HTRA2, MITOCHONDRIAL"/>
    <property type="match status" value="1"/>
</dbReference>
<keyword evidence="3" id="KW-0378">Hydrolase</keyword>
<dbReference type="InterPro" id="IPR001478">
    <property type="entry name" value="PDZ"/>
</dbReference>
<evidence type="ECO:0000256" key="4">
    <source>
        <dbReference type="ARBA" id="ARBA00022825"/>
    </source>
</evidence>
<dbReference type="GO" id="GO:0042597">
    <property type="term" value="C:periplasmic space"/>
    <property type="evidence" value="ECO:0007669"/>
    <property type="project" value="TreeGrafter"/>
</dbReference>
<evidence type="ECO:0000313" key="7">
    <source>
        <dbReference type="EMBL" id="APH55222.1"/>
    </source>
</evidence>
<feature type="region of interest" description="Disordered" evidence="5">
    <location>
        <begin position="58"/>
        <end position="80"/>
    </location>
</feature>
<dbReference type="SUPFAM" id="SSF50156">
    <property type="entry name" value="PDZ domain-like"/>
    <property type="match status" value="1"/>
</dbReference>
<dbReference type="InterPro" id="IPR001940">
    <property type="entry name" value="Peptidase_S1C"/>
</dbReference>
<feature type="domain" description="PDZ" evidence="6">
    <location>
        <begin position="292"/>
        <end position="349"/>
    </location>
</feature>
<proteinExistence type="inferred from homology"/>
<protein>
    <submittedName>
        <fullName evidence="7">PDZ domain family protein</fullName>
    </submittedName>
</protein>
<keyword evidence="2" id="KW-0645">Protease</keyword>
<evidence type="ECO:0000313" key="8">
    <source>
        <dbReference type="Proteomes" id="UP000182373"/>
    </source>
</evidence>
<dbReference type="GO" id="GO:0004252">
    <property type="term" value="F:serine-type endopeptidase activity"/>
    <property type="evidence" value="ECO:0007669"/>
    <property type="project" value="InterPro"/>
</dbReference>
<dbReference type="SUPFAM" id="SSF50494">
    <property type="entry name" value="Trypsin-like serine proteases"/>
    <property type="match status" value="1"/>
</dbReference>
<dbReference type="GO" id="GO:0006515">
    <property type="term" value="P:protein quality control for misfolded or incompletely synthesized proteins"/>
    <property type="evidence" value="ECO:0007669"/>
    <property type="project" value="TreeGrafter"/>
</dbReference>
<keyword evidence="4" id="KW-0720">Serine protease</keyword>
<dbReference type="Gene3D" id="2.40.10.120">
    <property type="match status" value="1"/>
</dbReference>
<sequence>MPWGSEFRKVLIKRNPKESSPQPGDNTTVMKIFPASGRQSVREGWRFSVPLATATVAQADRRSKRQTMSEDRWQIPQNMQPHPSDYSFDLEAVLQGIVFLRCIGPDGFDPDGADDQGAQRTGSGVVIEVGSSQTKMVITMTYLVNDADAIWITTQAGQVTPGHIIALDHESGFALIRPADALACPTIQIGDPSNVASESSAILAASGGITHAVETRIIARQEFAGYWEYHIPDALLVTPPHPVWGGCALIGMDGRLLGIAAVVLQQGDVGAGQLDINLIIPVSHLQAILPELLTHGRRLASRPWLGLLAAEQEAGILISDVVPHGPAEAAGLRQGDQITAINGKEPGDLATLWRLLWQSGAPPVEVAITIRRDGQTMHTQVHAIDRYLYDKTPRIH</sequence>
<evidence type="ECO:0000259" key="6">
    <source>
        <dbReference type="PROSITE" id="PS50106"/>
    </source>
</evidence>
<accession>A0AAC9KDR4</accession>
<dbReference type="AlphaFoldDB" id="A0AAC9KDR4"/>
<comment type="similarity">
    <text evidence="1">Belongs to the peptidase S1C family.</text>
</comment>
<dbReference type="EMBL" id="CP018191">
    <property type="protein sequence ID" value="APH55222.1"/>
    <property type="molecule type" value="Genomic_DNA"/>
</dbReference>
<dbReference type="PROSITE" id="PS50106">
    <property type="entry name" value="PDZ"/>
    <property type="match status" value="1"/>
</dbReference>
<dbReference type="InterPro" id="IPR009003">
    <property type="entry name" value="Peptidase_S1_PA"/>
</dbReference>
<dbReference type="PRINTS" id="PR00834">
    <property type="entry name" value="PROTEASES2C"/>
</dbReference>
<dbReference type="PANTHER" id="PTHR22939">
    <property type="entry name" value="SERINE PROTEASE FAMILY S1C HTRA-RELATED"/>
    <property type="match status" value="1"/>
</dbReference>